<protein>
    <recommendedName>
        <fullName evidence="8">Large ribosomal subunit protein mL67</fullName>
    </recommendedName>
</protein>
<dbReference type="GO" id="GO:0003735">
    <property type="term" value="F:structural constituent of ribosome"/>
    <property type="evidence" value="ECO:0007669"/>
    <property type="project" value="TreeGrafter"/>
</dbReference>
<keyword evidence="6" id="KW-0804">Transcription</keyword>
<dbReference type="PANTHER" id="PTHR28184:SF1">
    <property type="entry name" value="LARGE RIBOSOMAL SUBUNIT PROTEIN ML67"/>
    <property type="match status" value="1"/>
</dbReference>
<dbReference type="EMBL" id="ML119120">
    <property type="protein sequence ID" value="RPB13990.1"/>
    <property type="molecule type" value="Genomic_DNA"/>
</dbReference>
<evidence type="ECO:0000313" key="10">
    <source>
        <dbReference type="EMBL" id="RPB13990.1"/>
    </source>
</evidence>
<dbReference type="PANTHER" id="PTHR28184">
    <property type="entry name" value="MITOCHONDRIAL HOMOLOGOUS RECOMBINATION PROTEIN 1"/>
    <property type="match status" value="1"/>
</dbReference>
<organism evidence="10 11">
    <name type="scientific">Morchella conica CCBAS932</name>
    <dbReference type="NCBI Taxonomy" id="1392247"/>
    <lineage>
        <taxon>Eukaryota</taxon>
        <taxon>Fungi</taxon>
        <taxon>Dikarya</taxon>
        <taxon>Ascomycota</taxon>
        <taxon>Pezizomycotina</taxon>
        <taxon>Pezizomycetes</taxon>
        <taxon>Pezizales</taxon>
        <taxon>Morchellaceae</taxon>
        <taxon>Morchella</taxon>
    </lineage>
</organism>
<sequence>MATKPVHPVVANLGRNLFIYNNIQTKQVVYSLTRSLKNNKMLKQITFVGKKSVPAALRKDVWTPLLSVSFPFPAVGLKTFKKLREFKKLHETAYPRELVAGKTKKEKKKILMDQKANSIADLAASLEWEIAKANREHDEMAGKKDQPPRIGRDEVVVRWQDIYDAQYARDWPELVVHEVAERARHTAPKAVEEKGVQEGKREVEVLAA</sequence>
<keyword evidence="3" id="KW-0689">Ribosomal protein</keyword>
<dbReference type="InterPro" id="IPR024629">
    <property type="entry name" value="Ribosomal_mL67"/>
</dbReference>
<keyword evidence="5" id="KW-0496">Mitochondrion</keyword>
<gene>
    <name evidence="10" type="ORF">P167DRAFT_534609</name>
</gene>
<name>A0A3N4KU03_9PEZI</name>
<dbReference type="Pfam" id="PF12829">
    <property type="entry name" value="Mhr1"/>
    <property type="match status" value="1"/>
</dbReference>
<evidence type="ECO:0000313" key="11">
    <source>
        <dbReference type="Proteomes" id="UP000277580"/>
    </source>
</evidence>
<feature type="region of interest" description="Disordered" evidence="9">
    <location>
        <begin position="185"/>
        <end position="208"/>
    </location>
</feature>
<dbReference type="GO" id="GO:0005840">
    <property type="term" value="C:ribosome"/>
    <property type="evidence" value="ECO:0007669"/>
    <property type="project" value="UniProtKB-KW"/>
</dbReference>
<dbReference type="OrthoDB" id="5333655at2759"/>
<dbReference type="STRING" id="1392247.A0A3N4KU03"/>
<evidence type="ECO:0000256" key="8">
    <source>
        <dbReference type="ARBA" id="ARBA00035185"/>
    </source>
</evidence>
<dbReference type="GO" id="GO:0005739">
    <property type="term" value="C:mitochondrion"/>
    <property type="evidence" value="ECO:0007669"/>
    <property type="project" value="UniProtKB-SubCell"/>
</dbReference>
<dbReference type="GO" id="GO:0000150">
    <property type="term" value="F:DNA strand exchange activity"/>
    <property type="evidence" value="ECO:0007669"/>
    <property type="project" value="InterPro"/>
</dbReference>
<dbReference type="AlphaFoldDB" id="A0A3N4KU03"/>
<evidence type="ECO:0000256" key="2">
    <source>
        <dbReference type="ARBA" id="ARBA00010741"/>
    </source>
</evidence>
<keyword evidence="7" id="KW-0687">Ribonucleoprotein</keyword>
<reference evidence="10 11" key="1">
    <citation type="journal article" date="2018" name="Nat. Ecol. Evol.">
        <title>Pezizomycetes genomes reveal the molecular basis of ectomycorrhizal truffle lifestyle.</title>
        <authorList>
            <person name="Murat C."/>
            <person name="Payen T."/>
            <person name="Noel B."/>
            <person name="Kuo A."/>
            <person name="Morin E."/>
            <person name="Chen J."/>
            <person name="Kohler A."/>
            <person name="Krizsan K."/>
            <person name="Balestrini R."/>
            <person name="Da Silva C."/>
            <person name="Montanini B."/>
            <person name="Hainaut M."/>
            <person name="Levati E."/>
            <person name="Barry K.W."/>
            <person name="Belfiori B."/>
            <person name="Cichocki N."/>
            <person name="Clum A."/>
            <person name="Dockter R.B."/>
            <person name="Fauchery L."/>
            <person name="Guy J."/>
            <person name="Iotti M."/>
            <person name="Le Tacon F."/>
            <person name="Lindquist E.A."/>
            <person name="Lipzen A."/>
            <person name="Malagnac F."/>
            <person name="Mello A."/>
            <person name="Molinier V."/>
            <person name="Miyauchi S."/>
            <person name="Poulain J."/>
            <person name="Riccioni C."/>
            <person name="Rubini A."/>
            <person name="Sitrit Y."/>
            <person name="Splivallo R."/>
            <person name="Traeger S."/>
            <person name="Wang M."/>
            <person name="Zifcakova L."/>
            <person name="Wipf D."/>
            <person name="Zambonelli A."/>
            <person name="Paolocci F."/>
            <person name="Nowrousian M."/>
            <person name="Ottonello S."/>
            <person name="Baldrian P."/>
            <person name="Spatafora J.W."/>
            <person name="Henrissat B."/>
            <person name="Nagy L.G."/>
            <person name="Aury J.M."/>
            <person name="Wincker P."/>
            <person name="Grigoriev I.V."/>
            <person name="Bonfante P."/>
            <person name="Martin F.M."/>
        </authorList>
    </citation>
    <scope>NUCLEOTIDE SEQUENCE [LARGE SCALE GENOMIC DNA]</scope>
    <source>
        <strain evidence="10 11">CCBAS932</strain>
    </source>
</reference>
<evidence type="ECO:0000256" key="6">
    <source>
        <dbReference type="ARBA" id="ARBA00023163"/>
    </source>
</evidence>
<evidence type="ECO:0000256" key="3">
    <source>
        <dbReference type="ARBA" id="ARBA00022980"/>
    </source>
</evidence>
<accession>A0A3N4KU03</accession>
<evidence type="ECO:0000256" key="1">
    <source>
        <dbReference type="ARBA" id="ARBA00004173"/>
    </source>
</evidence>
<evidence type="ECO:0000256" key="7">
    <source>
        <dbReference type="ARBA" id="ARBA00023274"/>
    </source>
</evidence>
<evidence type="ECO:0000256" key="9">
    <source>
        <dbReference type="SAM" id="MobiDB-lite"/>
    </source>
</evidence>
<dbReference type="Proteomes" id="UP000277580">
    <property type="component" value="Unassembled WGS sequence"/>
</dbReference>
<keyword evidence="4" id="KW-0805">Transcription regulation</keyword>
<keyword evidence="11" id="KW-1185">Reference proteome</keyword>
<comment type="similarity">
    <text evidence="2">Belongs to the mitochondrion-specific ribosomal protein mL67 family.</text>
</comment>
<proteinExistence type="inferred from homology"/>
<comment type="subcellular location">
    <subcellularLocation>
        <location evidence="1">Mitochondrion</location>
    </subcellularLocation>
</comment>
<evidence type="ECO:0000256" key="4">
    <source>
        <dbReference type="ARBA" id="ARBA00023015"/>
    </source>
</evidence>
<dbReference type="GO" id="GO:1990904">
    <property type="term" value="C:ribonucleoprotein complex"/>
    <property type="evidence" value="ECO:0007669"/>
    <property type="project" value="UniProtKB-KW"/>
</dbReference>
<dbReference type="InParanoid" id="A0A3N4KU03"/>
<dbReference type="GO" id="GO:0003697">
    <property type="term" value="F:single-stranded DNA binding"/>
    <property type="evidence" value="ECO:0007669"/>
    <property type="project" value="InterPro"/>
</dbReference>
<evidence type="ECO:0000256" key="5">
    <source>
        <dbReference type="ARBA" id="ARBA00023128"/>
    </source>
</evidence>